<dbReference type="GO" id="GO:0000172">
    <property type="term" value="C:ribonuclease MRP complex"/>
    <property type="evidence" value="ECO:0007669"/>
    <property type="project" value="InterPro"/>
</dbReference>
<proteinExistence type="predicted"/>
<dbReference type="EMBL" id="JAEMGP010000013">
    <property type="protein sequence ID" value="KAG5201425.1"/>
    <property type="molecule type" value="Genomic_DNA"/>
</dbReference>
<name>A0A835ZTS1_SHEEP</name>
<reference evidence="3 4" key="1">
    <citation type="submission" date="2020-12" db="EMBL/GenBank/DDBJ databases">
        <title>De novo assembly of Tibetan sheep genome.</title>
        <authorList>
            <person name="Li X."/>
        </authorList>
    </citation>
    <scope>NUCLEOTIDE SEQUENCE [LARGE SCALE GENOMIC DNA]</scope>
    <source>
        <tissue evidence="3">Heart</tissue>
    </source>
</reference>
<evidence type="ECO:0000313" key="4">
    <source>
        <dbReference type="Proteomes" id="UP000664991"/>
    </source>
</evidence>
<dbReference type="PANTHER" id="PTHR46948:SF1">
    <property type="entry name" value="RIBONUCLEASE P PROTEIN SUBUNIT P38"/>
    <property type="match status" value="1"/>
</dbReference>
<comment type="caution">
    <text evidence="3">The sequence shown here is derived from an EMBL/GenBank/DDBJ whole genome shotgun (WGS) entry which is preliminary data.</text>
</comment>
<dbReference type="AlphaFoldDB" id="A0A835ZTS1"/>
<gene>
    <name evidence="3" type="ORF">JEQ12_004188</name>
</gene>
<feature type="region of interest" description="Disordered" evidence="1">
    <location>
        <begin position="278"/>
        <end position="319"/>
    </location>
</feature>
<evidence type="ECO:0000259" key="2">
    <source>
        <dbReference type="Pfam" id="PF00975"/>
    </source>
</evidence>
<dbReference type="InterPro" id="IPR020186">
    <property type="entry name" value="Meiosis-expressed_gene_1"/>
</dbReference>
<dbReference type="InterPro" id="IPR001031">
    <property type="entry name" value="Thioesterase"/>
</dbReference>
<dbReference type="Pfam" id="PF15163">
    <property type="entry name" value="Meiosis_expr"/>
    <property type="match status" value="1"/>
</dbReference>
<sequence>MAERGLPLRAGPKEILSKKTCVAMASSDVKPKSISRAKKWSEEIENLYRFQQAGYRDEIEYKQVKQVSMNSPISAGYTVFRNEKVVNCLHQNLNALFRLVCFPWGRGGSTYFAKWGQDIPNFVEGRSRLPQQFSDPFKQCMPCGLLGESRFEEHFASDMHQVVDEIACALLPIIQGENFTFFGHSCDTPSKTRLSCDITCFSGSEDIPVVMEGFFSMAAAPQAPGRGSVRKTRPPPVKTSLNNPYSICWGALDREDMHFILQTLEDRIQSLGLQKIEDRKRKKKQPPLKKQSGDTSSIDVDIGEDLKKEKPEGNAQVSGWTPADVRKQLAIGINEVTRALERNELLLALALNWFTLASEAILLLFGKKW</sequence>
<evidence type="ECO:0000256" key="1">
    <source>
        <dbReference type="SAM" id="MobiDB-lite"/>
    </source>
</evidence>
<dbReference type="GO" id="GO:0005655">
    <property type="term" value="C:nucleolar ribonuclease P complex"/>
    <property type="evidence" value="ECO:0007669"/>
    <property type="project" value="InterPro"/>
</dbReference>
<evidence type="ECO:0000313" key="3">
    <source>
        <dbReference type="EMBL" id="KAG5201425.1"/>
    </source>
</evidence>
<dbReference type="GO" id="GO:0004526">
    <property type="term" value="F:ribonuclease P activity"/>
    <property type="evidence" value="ECO:0007669"/>
    <property type="project" value="TreeGrafter"/>
</dbReference>
<accession>A0A835ZTS1</accession>
<dbReference type="GO" id="GO:0001650">
    <property type="term" value="C:fibrillar center"/>
    <property type="evidence" value="ECO:0007669"/>
    <property type="project" value="TreeGrafter"/>
</dbReference>
<protein>
    <recommendedName>
        <fullName evidence="2">Thioesterase domain-containing protein</fullName>
    </recommendedName>
</protein>
<organism evidence="3 4">
    <name type="scientific">Ovis aries</name>
    <name type="common">Sheep</name>
    <dbReference type="NCBI Taxonomy" id="9940"/>
    <lineage>
        <taxon>Eukaryota</taxon>
        <taxon>Metazoa</taxon>
        <taxon>Chordata</taxon>
        <taxon>Craniata</taxon>
        <taxon>Vertebrata</taxon>
        <taxon>Euteleostomi</taxon>
        <taxon>Mammalia</taxon>
        <taxon>Eutheria</taxon>
        <taxon>Laurasiatheria</taxon>
        <taxon>Artiodactyla</taxon>
        <taxon>Ruminantia</taxon>
        <taxon>Pecora</taxon>
        <taxon>Bovidae</taxon>
        <taxon>Caprinae</taxon>
        <taxon>Ovis</taxon>
    </lineage>
</organism>
<dbReference type="Pfam" id="PF00975">
    <property type="entry name" value="Thioesterase"/>
    <property type="match status" value="1"/>
</dbReference>
<dbReference type="GO" id="GO:0001682">
    <property type="term" value="P:tRNA 5'-leader removal"/>
    <property type="evidence" value="ECO:0007669"/>
    <property type="project" value="InterPro"/>
</dbReference>
<dbReference type="PANTHER" id="PTHR46948">
    <property type="entry name" value="RIBONUCLEASE P PROTEIN SUBUNIT P38"/>
    <property type="match status" value="1"/>
</dbReference>
<feature type="domain" description="Thioesterase" evidence="2">
    <location>
        <begin position="98"/>
        <end position="185"/>
    </location>
</feature>
<dbReference type="Proteomes" id="UP000664991">
    <property type="component" value="Unassembled WGS sequence"/>
</dbReference>
<dbReference type="InterPro" id="IPR042848">
    <property type="entry name" value="Rpp38"/>
</dbReference>
<dbReference type="GO" id="GO:0033204">
    <property type="term" value="F:ribonuclease P RNA binding"/>
    <property type="evidence" value="ECO:0007669"/>
    <property type="project" value="TreeGrafter"/>
</dbReference>